<evidence type="ECO:0000313" key="2">
    <source>
        <dbReference type="Proteomes" id="UP000032408"/>
    </source>
</evidence>
<keyword evidence="2" id="KW-1185">Reference proteome</keyword>
<name>A0A0D5C5D3_9ARCH</name>
<organism evidence="1 2">
    <name type="scientific">Nitrosopumilus adriaticus</name>
    <dbReference type="NCBI Taxonomy" id="1580092"/>
    <lineage>
        <taxon>Archaea</taxon>
        <taxon>Nitrososphaerota</taxon>
        <taxon>Nitrososphaeria</taxon>
        <taxon>Nitrosopumilales</taxon>
        <taxon>Nitrosopumilaceae</taxon>
        <taxon>Nitrosopumilus</taxon>
    </lineage>
</organism>
<dbReference type="Proteomes" id="UP000032408">
    <property type="component" value="Chromosome"/>
</dbReference>
<dbReference type="RefSeq" id="WP_048117653.1">
    <property type="nucleotide sequence ID" value="NZ_CP011070.1"/>
</dbReference>
<evidence type="ECO:0000313" key="1">
    <source>
        <dbReference type="EMBL" id="AJW71570.1"/>
    </source>
</evidence>
<dbReference type="GeneID" id="24821047"/>
<reference evidence="1 2" key="2">
    <citation type="journal article" date="2016" name="ISME J.">
        <title>Physiological and genomic characterization of two novel marine thaumarchaeal strains indicates niche differentiation.</title>
        <authorList>
            <person name="Bayer B."/>
            <person name="Vojvoda J."/>
            <person name="Offre P."/>
            <person name="Alves R.J."/>
            <person name="Elisabeth N.H."/>
            <person name="Garcia J.A."/>
            <person name="Volland J.M."/>
            <person name="Srivastava A."/>
            <person name="Schleper C."/>
            <person name="Herndl G.J."/>
        </authorList>
    </citation>
    <scope>NUCLEOTIDE SEQUENCE [LARGE SCALE GENOMIC DNA]</scope>
    <source>
        <strain evidence="1 2">NF5</strain>
    </source>
</reference>
<dbReference type="AlphaFoldDB" id="A0A0D5C5D3"/>
<dbReference type="HOGENOM" id="CLU_1840473_0_0_2"/>
<protein>
    <submittedName>
        <fullName evidence="1">Uncharacterized protein</fullName>
    </submittedName>
</protein>
<accession>A0A0D5C5D3</accession>
<dbReference type="STRING" id="1580092.NADRNF5_1892"/>
<dbReference type="EMBL" id="CP011070">
    <property type="protein sequence ID" value="AJW71570.1"/>
    <property type="molecule type" value="Genomic_DNA"/>
</dbReference>
<reference evidence="2" key="1">
    <citation type="submission" date="2015-03" db="EMBL/GenBank/DDBJ databases">
        <title>Characterization of two novel Thaumarchaeota isolated from the Northern Adriatic Sea.</title>
        <authorList>
            <person name="Bayer B."/>
            <person name="Vojvoda J."/>
            <person name="Offre P."/>
            <person name="Srivastava A."/>
            <person name="Elisabeth N."/>
            <person name="Garcia J.A.L."/>
            <person name="Schleper C."/>
            <person name="Herndl G.J."/>
        </authorList>
    </citation>
    <scope>NUCLEOTIDE SEQUENCE [LARGE SCALE GENOMIC DNA]</scope>
    <source>
        <strain evidence="2">NF5</strain>
    </source>
</reference>
<dbReference type="KEGG" id="nin:NADRNF5_1892"/>
<gene>
    <name evidence="1" type="ORF">NADRNF5_1892</name>
</gene>
<proteinExistence type="predicted"/>
<sequence length="139" mass="16040">MKFYIIIAIAVLVGIISLVTIMPQDQNTLENSESYILENKENLDSALLQCDLIMTDASTFSESELLVAGTNWEYCINNAIDLYGTIEQKEIWEAKKQQNPLRFQIDQIMKNTKIQECNEQWSNQTQIDECIENVNLQFP</sequence>